<protein>
    <submittedName>
        <fullName evidence="2">Uncharacterized protein</fullName>
    </submittedName>
</protein>
<feature type="transmembrane region" description="Helical" evidence="1">
    <location>
        <begin position="425"/>
        <end position="445"/>
    </location>
</feature>
<accession>A0A926I7R6</accession>
<sequence>MDFKKVVAFIRQHLVSALCVGGALAFFVLGMGIYRNVYRDSVHFSFVYPNIENGQYPDGQRFLMYDFLDNDVVSEALNNMREKGWYTDITPTQIQRNLSVSVYLSNPVQEKVESSIASGKDFSYYSNEYVISFSQPNPVHLRDWNDFFGLFRKNRSREFLDELVRAYIKKFTEEHADSGQAFYNLTSSISDKDYDFTDITNYYKLKVNASLNYLQEKDEEGKAYVAKSTGLSFKDLIASYQALLDVDIQKLESYVKSSRLTRNLEQFKNRNHVLIENDTLSMLKQQDEALLSKTAMEEYDHTFTENIIIVSENEENGLYQARPKTGYDTVTQRTLTASTNAVTLSENISALNLKVGQYSESAAADPAEYARMCSVANQMVDEFDQKYEDLFKKSNATINEYLQYVNGNYIETSARHTGLLNMRMIVKAIIFFVAGFAFAVLFALAGRLAKTYGWPGISKKEKADRED</sequence>
<keyword evidence="1" id="KW-1133">Transmembrane helix</keyword>
<evidence type="ECO:0000256" key="1">
    <source>
        <dbReference type="SAM" id="Phobius"/>
    </source>
</evidence>
<evidence type="ECO:0000313" key="3">
    <source>
        <dbReference type="Proteomes" id="UP000610760"/>
    </source>
</evidence>
<dbReference type="RefSeq" id="WP_249295107.1">
    <property type="nucleotide sequence ID" value="NZ_JACRSV010000002.1"/>
</dbReference>
<comment type="caution">
    <text evidence="2">The sequence shown here is derived from an EMBL/GenBank/DDBJ whole genome shotgun (WGS) entry which is preliminary data.</text>
</comment>
<keyword evidence="1" id="KW-0472">Membrane</keyword>
<name>A0A926I7R6_9FIRM</name>
<keyword evidence="1" id="KW-0812">Transmembrane</keyword>
<feature type="transmembrane region" description="Helical" evidence="1">
    <location>
        <begin position="12"/>
        <end position="34"/>
    </location>
</feature>
<proteinExistence type="predicted"/>
<keyword evidence="3" id="KW-1185">Reference proteome</keyword>
<dbReference type="EMBL" id="JACRSV010000002">
    <property type="protein sequence ID" value="MBC8560132.1"/>
    <property type="molecule type" value="Genomic_DNA"/>
</dbReference>
<organism evidence="2 3">
    <name type="scientific">Fumia xinanensis</name>
    <dbReference type="NCBI Taxonomy" id="2763659"/>
    <lineage>
        <taxon>Bacteria</taxon>
        <taxon>Bacillati</taxon>
        <taxon>Bacillota</taxon>
        <taxon>Clostridia</taxon>
        <taxon>Eubacteriales</taxon>
        <taxon>Oscillospiraceae</taxon>
        <taxon>Fumia</taxon>
    </lineage>
</organism>
<dbReference type="AlphaFoldDB" id="A0A926I7R6"/>
<evidence type="ECO:0000313" key="2">
    <source>
        <dbReference type="EMBL" id="MBC8560132.1"/>
    </source>
</evidence>
<dbReference type="Proteomes" id="UP000610760">
    <property type="component" value="Unassembled WGS sequence"/>
</dbReference>
<reference evidence="2" key="1">
    <citation type="submission" date="2020-08" db="EMBL/GenBank/DDBJ databases">
        <title>Genome public.</title>
        <authorList>
            <person name="Liu C."/>
            <person name="Sun Q."/>
        </authorList>
    </citation>
    <scope>NUCLEOTIDE SEQUENCE</scope>
    <source>
        <strain evidence="2">NSJ-33</strain>
    </source>
</reference>
<gene>
    <name evidence="2" type="ORF">H8710_08635</name>
</gene>